<feature type="region of interest" description="Disordered" evidence="2">
    <location>
        <begin position="353"/>
        <end position="382"/>
    </location>
</feature>
<protein>
    <submittedName>
        <fullName evidence="3">Uncharacterized protein</fullName>
    </submittedName>
</protein>
<sequence length="568" mass="67812">MSKDSFFDNQYRLLLNKYSSQPSGDSKNLYEEHREIFHQEVSHLNSPKSKLKIEQNFEELLKSIHFFRKPDIIPYPNLNLDHQAEENYEIIDTKYKKLQEEYEKEKTLRLALEREIENLKTRISYLIDIEKQYEDYRLKALKVIEFQGELDKLNLKIKLLLDENEDLRRKLSQSRDYMANNAKYQQELERESTRNSELLRQLKEFKDAYEELRCSYAKDVSIQKERYDRIYDEKMQSELRLKEFRDKYEKLSREHYQNYYRDSERVYRNEDWYIRDSEGKIREPERFRATDRPFRDEIFFQESERSLASFGSPGRDYGLGKDEPFKIQEIENKKPELGVKNFGCLERNNEDNYRLDDLEKTQSPAGDKNKDKPAEKGLDDSIQKKIKRIKHEYRDRFAKLEKKLNSDKPENISDARLKKIEDRVTTLHEKLANQPTINDKALKPKISPILSLKTPTSRGSTPTKDRNFSPYITWQSVNSTQTPKRDSFINSKDPDNKGRLLRNAFSPEISFKKSPIRGNISRGRRSPNRNEQQSPSSRSLSRKKFYENHAECETCVKRHGHEWAKSPS</sequence>
<feature type="coiled-coil region" evidence="1">
    <location>
        <begin position="81"/>
        <end position="254"/>
    </location>
</feature>
<keyword evidence="4" id="KW-1185">Reference proteome</keyword>
<dbReference type="EMBL" id="MPUH01000419">
    <property type="protein sequence ID" value="OMJ80533.1"/>
    <property type="molecule type" value="Genomic_DNA"/>
</dbReference>
<dbReference type="OrthoDB" id="327166at2759"/>
<feature type="compositionally biased region" description="Polar residues" evidence="2">
    <location>
        <begin position="529"/>
        <end position="539"/>
    </location>
</feature>
<dbReference type="Proteomes" id="UP000187209">
    <property type="component" value="Unassembled WGS sequence"/>
</dbReference>
<comment type="caution">
    <text evidence="3">The sequence shown here is derived from an EMBL/GenBank/DDBJ whole genome shotgun (WGS) entry which is preliminary data.</text>
</comment>
<feature type="compositionally biased region" description="Basic and acidic residues" evidence="2">
    <location>
        <begin position="367"/>
        <end position="382"/>
    </location>
</feature>
<evidence type="ECO:0000313" key="4">
    <source>
        <dbReference type="Proteomes" id="UP000187209"/>
    </source>
</evidence>
<keyword evidence="1" id="KW-0175">Coiled coil</keyword>
<gene>
    <name evidence="3" type="ORF">SteCoe_19173</name>
</gene>
<dbReference type="AlphaFoldDB" id="A0A1R2BUP7"/>
<feature type="compositionally biased region" description="Basic and acidic residues" evidence="2">
    <location>
        <begin position="483"/>
        <end position="498"/>
    </location>
</feature>
<evidence type="ECO:0000256" key="1">
    <source>
        <dbReference type="SAM" id="Coils"/>
    </source>
</evidence>
<name>A0A1R2BUP7_9CILI</name>
<feature type="compositionally biased region" description="Polar residues" evidence="2">
    <location>
        <begin position="453"/>
        <end position="462"/>
    </location>
</feature>
<proteinExistence type="predicted"/>
<reference evidence="3 4" key="1">
    <citation type="submission" date="2016-11" db="EMBL/GenBank/DDBJ databases">
        <title>The macronuclear genome of Stentor coeruleus: a giant cell with tiny introns.</title>
        <authorList>
            <person name="Slabodnick M."/>
            <person name="Ruby J.G."/>
            <person name="Reiff S.B."/>
            <person name="Swart E.C."/>
            <person name="Gosai S."/>
            <person name="Prabakaran S."/>
            <person name="Witkowska E."/>
            <person name="Larue G.E."/>
            <person name="Fisher S."/>
            <person name="Freeman R.M."/>
            <person name="Gunawardena J."/>
            <person name="Chu W."/>
            <person name="Stover N.A."/>
            <person name="Gregory B.D."/>
            <person name="Nowacki M."/>
            <person name="Derisi J."/>
            <person name="Roy S.W."/>
            <person name="Marshall W.F."/>
            <person name="Sood P."/>
        </authorList>
    </citation>
    <scope>NUCLEOTIDE SEQUENCE [LARGE SCALE GENOMIC DNA]</scope>
    <source>
        <strain evidence="3">WM001</strain>
    </source>
</reference>
<feature type="region of interest" description="Disordered" evidence="2">
    <location>
        <begin position="479"/>
        <end position="545"/>
    </location>
</feature>
<accession>A0A1R2BUP7</accession>
<evidence type="ECO:0000313" key="3">
    <source>
        <dbReference type="EMBL" id="OMJ80533.1"/>
    </source>
</evidence>
<evidence type="ECO:0000256" key="2">
    <source>
        <dbReference type="SAM" id="MobiDB-lite"/>
    </source>
</evidence>
<feature type="region of interest" description="Disordered" evidence="2">
    <location>
        <begin position="451"/>
        <end position="470"/>
    </location>
</feature>
<organism evidence="3 4">
    <name type="scientific">Stentor coeruleus</name>
    <dbReference type="NCBI Taxonomy" id="5963"/>
    <lineage>
        <taxon>Eukaryota</taxon>
        <taxon>Sar</taxon>
        <taxon>Alveolata</taxon>
        <taxon>Ciliophora</taxon>
        <taxon>Postciliodesmatophora</taxon>
        <taxon>Heterotrichea</taxon>
        <taxon>Heterotrichida</taxon>
        <taxon>Stentoridae</taxon>
        <taxon>Stentor</taxon>
    </lineage>
</organism>